<gene>
    <name evidence="1" type="ORF">FQ154_09000</name>
</gene>
<dbReference type="Pfam" id="PF06224">
    <property type="entry name" value="AlkZ-like"/>
    <property type="match status" value="1"/>
</dbReference>
<protein>
    <submittedName>
        <fullName evidence="1">Winged helix DNA-binding domain-containing protein</fullName>
    </submittedName>
</protein>
<organism evidence="1 2">
    <name type="scientific">Paeniglutamicibacter gangotriensis</name>
    <dbReference type="NCBI Taxonomy" id="254787"/>
    <lineage>
        <taxon>Bacteria</taxon>
        <taxon>Bacillati</taxon>
        <taxon>Actinomycetota</taxon>
        <taxon>Actinomycetes</taxon>
        <taxon>Micrococcales</taxon>
        <taxon>Micrococcaceae</taxon>
        <taxon>Paeniglutamicibacter</taxon>
    </lineage>
</organism>
<name>A0A5B0EEG9_9MICC</name>
<proteinExistence type="predicted"/>
<dbReference type="AlphaFoldDB" id="A0A5B0EEG9"/>
<dbReference type="OrthoDB" id="5495411at2"/>
<evidence type="ECO:0000313" key="2">
    <source>
        <dbReference type="Proteomes" id="UP000323856"/>
    </source>
</evidence>
<reference evidence="1 2" key="1">
    <citation type="submission" date="2019-07" db="EMBL/GenBank/DDBJ databases">
        <title>Analysis of the biochemical properties, biological activity and biotechnological potential of siderophores and biosurfactants produced by Antarctic psychrotolerant bacteria.</title>
        <authorList>
            <person name="Styczynski M."/>
            <person name="Krucon T."/>
            <person name="Decewicz P."/>
            <person name="Dziewit L."/>
        </authorList>
    </citation>
    <scope>NUCLEOTIDE SEQUENCE [LARGE SCALE GENOMIC DNA]</scope>
    <source>
        <strain evidence="1 2">ANT_H27</strain>
    </source>
</reference>
<dbReference type="Proteomes" id="UP000323856">
    <property type="component" value="Unassembled WGS sequence"/>
</dbReference>
<comment type="caution">
    <text evidence="1">The sequence shown here is derived from an EMBL/GenBank/DDBJ whole genome shotgun (WGS) entry which is preliminary data.</text>
</comment>
<dbReference type="InterPro" id="IPR009351">
    <property type="entry name" value="AlkZ-like"/>
</dbReference>
<keyword evidence="1" id="KW-0238">DNA-binding</keyword>
<dbReference type="PANTHER" id="PTHR38479:SF2">
    <property type="entry name" value="WINGED HELIX DNA-BINDING DOMAIN-CONTAINING PROTEIN"/>
    <property type="match status" value="1"/>
</dbReference>
<accession>A0A5B0EEG9</accession>
<evidence type="ECO:0000313" key="1">
    <source>
        <dbReference type="EMBL" id="KAA0977417.1"/>
    </source>
</evidence>
<sequence length="412" mass="44609">MTIKAAVPQIPQEQLTPELLRVWSWHRQGLGGTLAGADPATVLDRAGWARSVGGANAYLTLFARAGIRRPEADAALAAQHIHELPAARGCTYVLPATDYAWGLQLGHASAEASVKVLQRLGVERREIEDLAAEVLRVLLGVRGTETEALDPRGIKQVLGDKVRSLGEEGKKKGASTTLPAALGLLQADGRIRRVPVNGRLDQQRYSYVAWQLEDSGQDDEAVRVRMLERFLCWTGGATLGQIRWFSAFTVAQSKKALAATGAVEVPTAAGHVLWMLPGDVDELAGFEAPKAADIQLLSGSDSLVLLRRNSADLFDETGAEAVAGMSGSALAADLSDHPIVDRGRIIGLWQYDPDNARIAWWTFEPASDGVLVRVAQIEQWITEDLGDFRSFSLDSPKSRATTIARLDALRQR</sequence>
<dbReference type="RefSeq" id="WP_149619422.1">
    <property type="nucleotide sequence ID" value="NZ_VOBL01000007.1"/>
</dbReference>
<dbReference type="GO" id="GO:0003677">
    <property type="term" value="F:DNA binding"/>
    <property type="evidence" value="ECO:0007669"/>
    <property type="project" value="UniProtKB-KW"/>
</dbReference>
<dbReference type="EMBL" id="VOBL01000007">
    <property type="protein sequence ID" value="KAA0977417.1"/>
    <property type="molecule type" value="Genomic_DNA"/>
</dbReference>
<dbReference type="PANTHER" id="PTHR38479">
    <property type="entry name" value="LMO0824 PROTEIN"/>
    <property type="match status" value="1"/>
</dbReference>